<feature type="compositionally biased region" description="Basic and acidic residues" evidence="1">
    <location>
        <begin position="23"/>
        <end position="59"/>
    </location>
</feature>
<feature type="compositionally biased region" description="Basic and acidic residues" evidence="1">
    <location>
        <begin position="86"/>
        <end position="95"/>
    </location>
</feature>
<comment type="caution">
    <text evidence="2">The sequence shown here is derived from an EMBL/GenBank/DDBJ whole genome shotgun (WGS) entry which is preliminary data.</text>
</comment>
<accession>A0ABD1ZLY6</accession>
<organism evidence="2 3">
    <name type="scientific">Riccia fluitans</name>
    <dbReference type="NCBI Taxonomy" id="41844"/>
    <lineage>
        <taxon>Eukaryota</taxon>
        <taxon>Viridiplantae</taxon>
        <taxon>Streptophyta</taxon>
        <taxon>Embryophyta</taxon>
        <taxon>Marchantiophyta</taxon>
        <taxon>Marchantiopsida</taxon>
        <taxon>Marchantiidae</taxon>
        <taxon>Marchantiales</taxon>
        <taxon>Ricciaceae</taxon>
        <taxon>Riccia</taxon>
    </lineage>
</organism>
<dbReference type="Proteomes" id="UP001605036">
    <property type="component" value="Unassembled WGS sequence"/>
</dbReference>
<feature type="compositionally biased region" description="Polar residues" evidence="1">
    <location>
        <begin position="96"/>
        <end position="106"/>
    </location>
</feature>
<feature type="region of interest" description="Disordered" evidence="1">
    <location>
        <begin position="22"/>
        <end position="106"/>
    </location>
</feature>
<gene>
    <name evidence="2" type="ORF">R1flu_020600</name>
</gene>
<proteinExistence type="predicted"/>
<keyword evidence="3" id="KW-1185">Reference proteome</keyword>
<evidence type="ECO:0000313" key="3">
    <source>
        <dbReference type="Proteomes" id="UP001605036"/>
    </source>
</evidence>
<protein>
    <submittedName>
        <fullName evidence="2">Uncharacterized protein</fullName>
    </submittedName>
</protein>
<reference evidence="2 3" key="1">
    <citation type="submission" date="2024-09" db="EMBL/GenBank/DDBJ databases">
        <title>Chromosome-scale assembly of Riccia fluitans.</title>
        <authorList>
            <person name="Paukszto L."/>
            <person name="Sawicki J."/>
            <person name="Karawczyk K."/>
            <person name="Piernik-Szablinska J."/>
            <person name="Szczecinska M."/>
            <person name="Mazdziarz M."/>
        </authorList>
    </citation>
    <scope>NUCLEOTIDE SEQUENCE [LARGE SCALE GENOMIC DNA]</scope>
    <source>
        <strain evidence="2">Rf_01</strain>
        <tissue evidence="2">Aerial parts of the thallus</tissue>
    </source>
</reference>
<dbReference type="AlphaFoldDB" id="A0ABD1ZLY6"/>
<name>A0ABD1ZLY6_9MARC</name>
<evidence type="ECO:0000256" key="1">
    <source>
        <dbReference type="SAM" id="MobiDB-lite"/>
    </source>
</evidence>
<sequence>MLALDPIDCKLIVNRDVSFNETRSFKEGKKAQAPNIDKDESHPSRVEGEIIHDTDHDAPQEEIPAEVEDVLEPKEHIEEQEGVGKPMDRPPHDDQPQSSITCQECS</sequence>
<evidence type="ECO:0000313" key="2">
    <source>
        <dbReference type="EMBL" id="KAL2652472.1"/>
    </source>
</evidence>
<dbReference type="EMBL" id="JBHFFA010000001">
    <property type="protein sequence ID" value="KAL2652472.1"/>
    <property type="molecule type" value="Genomic_DNA"/>
</dbReference>